<organism evidence="8 9">
    <name type="scientific">Alicyclobacillus cycloheptanicus</name>
    <dbReference type="NCBI Taxonomy" id="1457"/>
    <lineage>
        <taxon>Bacteria</taxon>
        <taxon>Bacillati</taxon>
        <taxon>Bacillota</taxon>
        <taxon>Bacilli</taxon>
        <taxon>Bacillales</taxon>
        <taxon>Alicyclobacillaceae</taxon>
        <taxon>Alicyclobacillus</taxon>
    </lineage>
</organism>
<feature type="transmembrane region" description="Helical" evidence="6">
    <location>
        <begin position="201"/>
        <end position="220"/>
    </location>
</feature>
<dbReference type="PANTHER" id="PTHR23501">
    <property type="entry name" value="MAJOR FACILITATOR SUPERFAMILY"/>
    <property type="match status" value="1"/>
</dbReference>
<keyword evidence="5 6" id="KW-0472">Membrane</keyword>
<feature type="transmembrane region" description="Helical" evidence="6">
    <location>
        <begin position="270"/>
        <end position="290"/>
    </location>
</feature>
<dbReference type="Proteomes" id="UP001232973">
    <property type="component" value="Unassembled WGS sequence"/>
</dbReference>
<feature type="transmembrane region" description="Helical" evidence="6">
    <location>
        <begin position="114"/>
        <end position="131"/>
    </location>
</feature>
<dbReference type="InterPro" id="IPR036259">
    <property type="entry name" value="MFS_trans_sf"/>
</dbReference>
<evidence type="ECO:0000256" key="3">
    <source>
        <dbReference type="ARBA" id="ARBA00022692"/>
    </source>
</evidence>
<feature type="transmembrane region" description="Helical" evidence="6">
    <location>
        <begin position="296"/>
        <end position="318"/>
    </location>
</feature>
<feature type="transmembrane region" description="Helical" evidence="6">
    <location>
        <begin position="357"/>
        <end position="375"/>
    </location>
</feature>
<evidence type="ECO:0000256" key="4">
    <source>
        <dbReference type="ARBA" id="ARBA00022989"/>
    </source>
</evidence>
<gene>
    <name evidence="8" type="ORF">J2S03_002548</name>
</gene>
<comment type="subcellular location">
    <subcellularLocation>
        <location evidence="1">Cell membrane</location>
        <topology evidence="1">Multi-pass membrane protein</topology>
    </subcellularLocation>
</comment>
<keyword evidence="4 6" id="KW-1133">Transmembrane helix</keyword>
<proteinExistence type="predicted"/>
<feature type="transmembrane region" description="Helical" evidence="6">
    <location>
        <begin position="226"/>
        <end position="249"/>
    </location>
</feature>
<evidence type="ECO:0000256" key="5">
    <source>
        <dbReference type="ARBA" id="ARBA00023136"/>
    </source>
</evidence>
<dbReference type="EMBL" id="JAUSTP010000022">
    <property type="protein sequence ID" value="MDQ0190681.1"/>
    <property type="molecule type" value="Genomic_DNA"/>
</dbReference>
<dbReference type="RefSeq" id="WP_274454967.1">
    <property type="nucleotide sequence ID" value="NZ_CP067097.1"/>
</dbReference>
<dbReference type="PROSITE" id="PS50850">
    <property type="entry name" value="MFS"/>
    <property type="match status" value="1"/>
</dbReference>
<dbReference type="SUPFAM" id="SSF103473">
    <property type="entry name" value="MFS general substrate transporter"/>
    <property type="match status" value="1"/>
</dbReference>
<feature type="transmembrane region" description="Helical" evidence="6">
    <location>
        <begin position="473"/>
        <end position="492"/>
    </location>
</feature>
<evidence type="ECO:0000259" key="7">
    <source>
        <dbReference type="PROSITE" id="PS50850"/>
    </source>
</evidence>
<dbReference type="CDD" id="cd17502">
    <property type="entry name" value="MFS_Azr1_MDR_like"/>
    <property type="match status" value="1"/>
</dbReference>
<feature type="transmembrane region" description="Helical" evidence="6">
    <location>
        <begin position="51"/>
        <end position="69"/>
    </location>
</feature>
<feature type="transmembrane region" description="Helical" evidence="6">
    <location>
        <begin position="81"/>
        <end position="108"/>
    </location>
</feature>
<feature type="transmembrane region" description="Helical" evidence="6">
    <location>
        <begin position="330"/>
        <end position="351"/>
    </location>
</feature>
<comment type="caution">
    <text evidence="8">The sequence shown here is derived from an EMBL/GenBank/DDBJ whole genome shotgun (WGS) entry which is preliminary data.</text>
</comment>
<dbReference type="Pfam" id="PF07690">
    <property type="entry name" value="MFS_1"/>
    <property type="match status" value="1"/>
</dbReference>
<keyword evidence="3 6" id="KW-0812">Transmembrane</keyword>
<dbReference type="Gene3D" id="1.20.1250.20">
    <property type="entry name" value="MFS general substrate transporter like domains"/>
    <property type="match status" value="1"/>
</dbReference>
<feature type="transmembrane region" description="Helical" evidence="6">
    <location>
        <begin position="168"/>
        <end position="189"/>
    </location>
</feature>
<dbReference type="PRINTS" id="PR01036">
    <property type="entry name" value="TCRTETB"/>
</dbReference>
<dbReference type="Gene3D" id="1.20.1720.10">
    <property type="entry name" value="Multidrug resistance protein D"/>
    <property type="match status" value="1"/>
</dbReference>
<dbReference type="InterPro" id="IPR020846">
    <property type="entry name" value="MFS_dom"/>
</dbReference>
<keyword evidence="9" id="KW-1185">Reference proteome</keyword>
<evidence type="ECO:0000313" key="8">
    <source>
        <dbReference type="EMBL" id="MDQ0190681.1"/>
    </source>
</evidence>
<keyword evidence="2" id="KW-0813">Transport</keyword>
<evidence type="ECO:0000313" key="9">
    <source>
        <dbReference type="Proteomes" id="UP001232973"/>
    </source>
</evidence>
<dbReference type="InterPro" id="IPR011701">
    <property type="entry name" value="MFS"/>
</dbReference>
<feature type="transmembrane region" description="Helical" evidence="6">
    <location>
        <begin position="143"/>
        <end position="162"/>
    </location>
</feature>
<sequence>MTNVEQAVRTTNRSTVTAFLLLAMFLSAMEGTIVATAMPTIVGKLGGFSEFAWVFSVFLLAQAVSIPIYGRLADLYGRKPVFAVGTGIFVLGSLLCGLSHAMVMLILFRALQGLGAGAVQPIAMTIVGDLYPGAERAKVQGLLSSMWALASVVGPALGGLIVQTIGWAWIFEINVPLGLIAIFGITFFLREQMERHPTKIDFLGAILLVAAVCALILSLLEAGVRWAWASPQIIGLLVASAVLFALFFLAESKVKQPMLPLPLMRMRVIAVANASALLTGAITLGTSSYIPTFAQGVLGVSAFLSGVTIVTISIGWPIASTLSGKLIWRFGYRVNAIAGLILCLAGSLLLLTIRPGISPWAIAAYNLLIGFGLGLSSTVQVISIQSSVAWAQRGIATGSNMFGRILGSTLGVAVLGAVVNGNLSRILRASGVAKGYSNPTAVTNLLLNASQRGQLPSGTLQTLTSALSHSIHLAFWTVVAIAFLGVLVSTGVPGGVPDETGQVGTARQTQA</sequence>
<feature type="domain" description="Major facilitator superfamily (MFS) profile" evidence="7">
    <location>
        <begin position="16"/>
        <end position="497"/>
    </location>
</feature>
<evidence type="ECO:0000256" key="1">
    <source>
        <dbReference type="ARBA" id="ARBA00004651"/>
    </source>
</evidence>
<accession>A0ABT9XLU4</accession>
<reference evidence="8 9" key="1">
    <citation type="submission" date="2023-07" db="EMBL/GenBank/DDBJ databases">
        <title>Genomic Encyclopedia of Type Strains, Phase IV (KMG-IV): sequencing the most valuable type-strain genomes for metagenomic binning, comparative biology and taxonomic classification.</title>
        <authorList>
            <person name="Goeker M."/>
        </authorList>
    </citation>
    <scope>NUCLEOTIDE SEQUENCE [LARGE SCALE GENOMIC DNA]</scope>
    <source>
        <strain evidence="8 9">DSM 4006</strain>
    </source>
</reference>
<evidence type="ECO:0000256" key="6">
    <source>
        <dbReference type="SAM" id="Phobius"/>
    </source>
</evidence>
<dbReference type="PANTHER" id="PTHR23501:SF191">
    <property type="entry name" value="VACUOLAR BASIC AMINO ACID TRANSPORTER 4"/>
    <property type="match status" value="1"/>
</dbReference>
<name>A0ABT9XLU4_9BACL</name>
<protein>
    <submittedName>
        <fullName evidence="8">EmrB/QacA subfamily drug resistance transporter</fullName>
    </submittedName>
</protein>
<evidence type="ECO:0000256" key="2">
    <source>
        <dbReference type="ARBA" id="ARBA00022448"/>
    </source>
</evidence>